<reference evidence="4" key="1">
    <citation type="submission" date="2023-03" db="EMBL/GenBank/DDBJ databases">
        <authorList>
            <person name="Steffen K."/>
            <person name="Cardenas P."/>
        </authorList>
    </citation>
    <scope>NUCLEOTIDE SEQUENCE</scope>
</reference>
<dbReference type="InterPro" id="IPR050958">
    <property type="entry name" value="Cell_Adh-Cytoskel_Orgn"/>
</dbReference>
<dbReference type="GO" id="GO:0007156">
    <property type="term" value="P:homophilic cell adhesion via plasma membrane adhesion molecules"/>
    <property type="evidence" value="ECO:0007669"/>
    <property type="project" value="TreeGrafter"/>
</dbReference>
<keyword evidence="5" id="KW-1185">Reference proteome</keyword>
<accession>A0AA35T853</accession>
<dbReference type="GO" id="GO:0005886">
    <property type="term" value="C:plasma membrane"/>
    <property type="evidence" value="ECO:0007669"/>
    <property type="project" value="TreeGrafter"/>
</dbReference>
<proteinExistence type="predicted"/>
<sequence>MDGGPVLINSSGIIIITSPDLLGGDSSVLSVLTVVGSDASDGGEYGCTAMNLVGSDTLSIELSLLTPPVIVSSAGDGEVVVSNSISLFCSSTGVPTPSFSWYGPGDMELSNSTSHIITGSVEGGGFVSSLTITAAAREDVGLYNCTAVNSVGTDSATFNLLVLEPPEVTELVFTAGPEVAVGRTAELQCTAFGVPAPTLSWEVTGPATFTTTNSSSANSTSSVLEVYPVALSHHGPVSCTASNGVGPPASSTLNLTVLFGPVVTVAQTSQEVVVGESVALSCSAEGRHLPLVSWTTPAPASSGQHRHLL</sequence>
<feature type="domain" description="Ig-like" evidence="3">
    <location>
        <begin position="67"/>
        <end position="159"/>
    </location>
</feature>
<comment type="caution">
    <text evidence="4">The sequence shown here is derived from an EMBL/GenBank/DDBJ whole genome shotgun (WGS) entry which is preliminary data.</text>
</comment>
<feature type="domain" description="Ig-like" evidence="3">
    <location>
        <begin position="166"/>
        <end position="256"/>
    </location>
</feature>
<dbReference type="PANTHER" id="PTHR45080">
    <property type="entry name" value="CONTACTIN 5"/>
    <property type="match status" value="1"/>
</dbReference>
<feature type="domain" description="Ig-like" evidence="3">
    <location>
        <begin position="261"/>
        <end position="309"/>
    </location>
</feature>
<name>A0AA35T853_GEOBA</name>
<dbReference type="PROSITE" id="PS50835">
    <property type="entry name" value="IG_LIKE"/>
    <property type="match status" value="3"/>
</dbReference>
<evidence type="ECO:0000259" key="3">
    <source>
        <dbReference type="PROSITE" id="PS50835"/>
    </source>
</evidence>
<dbReference type="InterPro" id="IPR007110">
    <property type="entry name" value="Ig-like_dom"/>
</dbReference>
<organism evidence="4 5">
    <name type="scientific">Geodia barretti</name>
    <name type="common">Barrett's horny sponge</name>
    <dbReference type="NCBI Taxonomy" id="519541"/>
    <lineage>
        <taxon>Eukaryota</taxon>
        <taxon>Metazoa</taxon>
        <taxon>Porifera</taxon>
        <taxon>Demospongiae</taxon>
        <taxon>Heteroscleromorpha</taxon>
        <taxon>Tetractinellida</taxon>
        <taxon>Astrophorina</taxon>
        <taxon>Geodiidae</taxon>
        <taxon>Geodia</taxon>
    </lineage>
</organism>
<dbReference type="InterPro" id="IPR003598">
    <property type="entry name" value="Ig_sub2"/>
</dbReference>
<evidence type="ECO:0000256" key="2">
    <source>
        <dbReference type="ARBA" id="ARBA00023157"/>
    </source>
</evidence>
<evidence type="ECO:0000313" key="4">
    <source>
        <dbReference type="EMBL" id="CAI8042992.1"/>
    </source>
</evidence>
<keyword evidence="2" id="KW-1015">Disulfide bond</keyword>
<dbReference type="InterPro" id="IPR036179">
    <property type="entry name" value="Ig-like_dom_sf"/>
</dbReference>
<dbReference type="InterPro" id="IPR003599">
    <property type="entry name" value="Ig_sub"/>
</dbReference>
<gene>
    <name evidence="4" type="ORF">GBAR_LOCUS23840</name>
</gene>
<dbReference type="Proteomes" id="UP001174909">
    <property type="component" value="Unassembled WGS sequence"/>
</dbReference>
<dbReference type="Pfam" id="PF13927">
    <property type="entry name" value="Ig_3"/>
    <property type="match status" value="2"/>
</dbReference>
<dbReference type="InterPro" id="IPR013783">
    <property type="entry name" value="Ig-like_fold"/>
</dbReference>
<evidence type="ECO:0000313" key="5">
    <source>
        <dbReference type="Proteomes" id="UP001174909"/>
    </source>
</evidence>
<keyword evidence="1" id="KW-0732">Signal</keyword>
<dbReference type="Gene3D" id="2.60.40.10">
    <property type="entry name" value="Immunoglobulins"/>
    <property type="match status" value="3"/>
</dbReference>
<dbReference type="SUPFAM" id="SSF48726">
    <property type="entry name" value="Immunoglobulin"/>
    <property type="match status" value="4"/>
</dbReference>
<dbReference type="SMART" id="SM00409">
    <property type="entry name" value="IG"/>
    <property type="match status" value="3"/>
</dbReference>
<dbReference type="PANTHER" id="PTHR45080:SF8">
    <property type="entry name" value="IG-LIKE DOMAIN-CONTAINING PROTEIN"/>
    <property type="match status" value="1"/>
</dbReference>
<dbReference type="SMART" id="SM00408">
    <property type="entry name" value="IGc2"/>
    <property type="match status" value="2"/>
</dbReference>
<dbReference type="AlphaFoldDB" id="A0AA35T853"/>
<dbReference type="EMBL" id="CASHTH010003294">
    <property type="protein sequence ID" value="CAI8042992.1"/>
    <property type="molecule type" value="Genomic_DNA"/>
</dbReference>
<protein>
    <submittedName>
        <fullName evidence="4">Hemicentin-1</fullName>
    </submittedName>
</protein>
<evidence type="ECO:0000256" key="1">
    <source>
        <dbReference type="ARBA" id="ARBA00022729"/>
    </source>
</evidence>